<evidence type="ECO:0000313" key="3">
    <source>
        <dbReference type="EMBL" id="MEJ8476203.1"/>
    </source>
</evidence>
<protein>
    <submittedName>
        <fullName evidence="3">Pilus assembly protein N-terminal domain-containing protein</fullName>
    </submittedName>
</protein>
<evidence type="ECO:0000256" key="1">
    <source>
        <dbReference type="SAM" id="SignalP"/>
    </source>
</evidence>
<feature type="chain" id="PRO_5046081138" evidence="1">
    <location>
        <begin position="27"/>
        <end position="162"/>
    </location>
</feature>
<keyword evidence="4" id="KW-1185">Reference proteome</keyword>
<organism evidence="3 4">
    <name type="scientific">Roseibium algae</name>
    <dbReference type="NCBI Taxonomy" id="3123038"/>
    <lineage>
        <taxon>Bacteria</taxon>
        <taxon>Pseudomonadati</taxon>
        <taxon>Pseudomonadota</taxon>
        <taxon>Alphaproteobacteria</taxon>
        <taxon>Hyphomicrobiales</taxon>
        <taxon>Stappiaceae</taxon>
        <taxon>Roseibium</taxon>
    </lineage>
</organism>
<dbReference type="Pfam" id="PF13629">
    <property type="entry name" value="T2SS-T3SS_pil_N"/>
    <property type="match status" value="1"/>
</dbReference>
<proteinExistence type="predicted"/>
<evidence type="ECO:0000313" key="4">
    <source>
        <dbReference type="Proteomes" id="UP001385499"/>
    </source>
</evidence>
<feature type="signal peptide" evidence="1">
    <location>
        <begin position="1"/>
        <end position="26"/>
    </location>
</feature>
<keyword evidence="1" id="KW-0732">Signal</keyword>
<evidence type="ECO:0000259" key="2">
    <source>
        <dbReference type="Pfam" id="PF13629"/>
    </source>
</evidence>
<accession>A0ABU8TQV1</accession>
<sequence length="162" mass="17200">MGVGNFWFQKFGIAIMLMLTSLSALAEETETSATAVTVTVDRAKVFRIEEAASTVIVGNPFIADVSMHDRYTVVVTGKAYGSTNLVILDDANEPIIDEIITVKAQDENTVSVFRNVARTTYSCSPGCEPTLRLGDNQAAFASAAEQSSTRSELAVKAAGAGN</sequence>
<dbReference type="Proteomes" id="UP001385499">
    <property type="component" value="Unassembled WGS sequence"/>
</dbReference>
<dbReference type="EMBL" id="JBAKIA010000016">
    <property type="protein sequence ID" value="MEJ8476203.1"/>
    <property type="molecule type" value="Genomic_DNA"/>
</dbReference>
<dbReference type="RefSeq" id="WP_340276608.1">
    <property type="nucleotide sequence ID" value="NZ_JBAKIA010000016.1"/>
</dbReference>
<dbReference type="InterPro" id="IPR032789">
    <property type="entry name" value="T2SS-T3SS_pil_N"/>
</dbReference>
<gene>
    <name evidence="3" type="ORF">V6575_19095</name>
</gene>
<feature type="domain" description="Pilus formation protein N-terminal" evidence="2">
    <location>
        <begin position="33"/>
        <end position="98"/>
    </location>
</feature>
<reference evidence="3 4" key="1">
    <citation type="submission" date="2024-02" db="EMBL/GenBank/DDBJ databases">
        <title>Roseibium algae sp. nov., isolated from marine alga (Grateloupia sp.), showing potential in myo-inositol conversion.</title>
        <authorList>
            <person name="Wang Y."/>
        </authorList>
    </citation>
    <scope>NUCLEOTIDE SEQUENCE [LARGE SCALE GENOMIC DNA]</scope>
    <source>
        <strain evidence="3 4">H3510</strain>
    </source>
</reference>
<comment type="caution">
    <text evidence="3">The sequence shown here is derived from an EMBL/GenBank/DDBJ whole genome shotgun (WGS) entry which is preliminary data.</text>
</comment>
<name>A0ABU8TQV1_9HYPH</name>